<evidence type="ECO:0000313" key="4">
    <source>
        <dbReference type="EMBL" id="KAK3945150.1"/>
    </source>
</evidence>
<protein>
    <submittedName>
        <fullName evidence="4">Acid proteinase</fullName>
    </submittedName>
</protein>
<evidence type="ECO:0000256" key="1">
    <source>
        <dbReference type="PIRSR" id="PIRSR600250-50"/>
    </source>
</evidence>
<dbReference type="Gene3D" id="2.60.120.700">
    <property type="entry name" value="Peptidase G1"/>
    <property type="match status" value="1"/>
</dbReference>
<name>A0AAN6NGL8_9PEZI</name>
<feature type="signal peptide" evidence="3">
    <location>
        <begin position="1"/>
        <end position="17"/>
    </location>
</feature>
<feature type="compositionally biased region" description="Low complexity" evidence="2">
    <location>
        <begin position="63"/>
        <end position="72"/>
    </location>
</feature>
<dbReference type="PANTHER" id="PTHR37536:SF1">
    <property type="entry name" value="ASPERGILLOPEPSIN, PUTAITVE (AFU_ORTHOLOGUE AFUA_7G01200)"/>
    <property type="match status" value="1"/>
</dbReference>
<dbReference type="Pfam" id="PF01828">
    <property type="entry name" value="Peptidase_A4"/>
    <property type="match status" value="1"/>
</dbReference>
<evidence type="ECO:0000313" key="5">
    <source>
        <dbReference type="Proteomes" id="UP001303473"/>
    </source>
</evidence>
<dbReference type="EMBL" id="MU853756">
    <property type="protein sequence ID" value="KAK3945150.1"/>
    <property type="molecule type" value="Genomic_DNA"/>
</dbReference>
<dbReference type="InterPro" id="IPR013320">
    <property type="entry name" value="ConA-like_dom_sf"/>
</dbReference>
<evidence type="ECO:0000256" key="3">
    <source>
        <dbReference type="SAM" id="SignalP"/>
    </source>
</evidence>
<feature type="compositionally biased region" description="Low complexity" evidence="2">
    <location>
        <begin position="82"/>
        <end position="96"/>
    </location>
</feature>
<feature type="active site" description="Proton acceptor" evidence="1">
    <location>
        <position position="241"/>
    </location>
</feature>
<dbReference type="InterPro" id="IPR038656">
    <property type="entry name" value="Peptidase_G1_sf"/>
</dbReference>
<keyword evidence="3" id="KW-0732">Signal</keyword>
<comment type="caution">
    <text evidence="4">The sequence shown here is derived from an EMBL/GenBank/DDBJ whole genome shotgun (WGS) entry which is preliminary data.</text>
</comment>
<dbReference type="AlphaFoldDB" id="A0AAN6NGL8"/>
<dbReference type="InterPro" id="IPR000250">
    <property type="entry name" value="Peptidase_G1"/>
</dbReference>
<feature type="chain" id="PRO_5042838847" evidence="3">
    <location>
        <begin position="18"/>
        <end position="317"/>
    </location>
</feature>
<dbReference type="CDD" id="cd13426">
    <property type="entry name" value="Peptidase_G1"/>
    <property type="match status" value="1"/>
</dbReference>
<organism evidence="4 5">
    <name type="scientific">Diplogelasinospora grovesii</name>
    <dbReference type="NCBI Taxonomy" id="303347"/>
    <lineage>
        <taxon>Eukaryota</taxon>
        <taxon>Fungi</taxon>
        <taxon>Dikarya</taxon>
        <taxon>Ascomycota</taxon>
        <taxon>Pezizomycotina</taxon>
        <taxon>Sordariomycetes</taxon>
        <taxon>Sordariomycetidae</taxon>
        <taxon>Sordariales</taxon>
        <taxon>Diplogelasinosporaceae</taxon>
        <taxon>Diplogelasinospora</taxon>
    </lineage>
</organism>
<reference evidence="5" key="1">
    <citation type="journal article" date="2023" name="Mol. Phylogenet. Evol.">
        <title>Genome-scale phylogeny and comparative genomics of the fungal order Sordariales.</title>
        <authorList>
            <person name="Hensen N."/>
            <person name="Bonometti L."/>
            <person name="Westerberg I."/>
            <person name="Brannstrom I.O."/>
            <person name="Guillou S."/>
            <person name="Cros-Aarteil S."/>
            <person name="Calhoun S."/>
            <person name="Haridas S."/>
            <person name="Kuo A."/>
            <person name="Mondo S."/>
            <person name="Pangilinan J."/>
            <person name="Riley R."/>
            <person name="LaButti K."/>
            <person name="Andreopoulos B."/>
            <person name="Lipzen A."/>
            <person name="Chen C."/>
            <person name="Yan M."/>
            <person name="Daum C."/>
            <person name="Ng V."/>
            <person name="Clum A."/>
            <person name="Steindorff A."/>
            <person name="Ohm R.A."/>
            <person name="Martin F."/>
            <person name="Silar P."/>
            <person name="Natvig D.O."/>
            <person name="Lalanne C."/>
            <person name="Gautier V."/>
            <person name="Ament-Velasquez S.L."/>
            <person name="Kruys A."/>
            <person name="Hutchinson M.I."/>
            <person name="Powell A.J."/>
            <person name="Barry K."/>
            <person name="Miller A.N."/>
            <person name="Grigoriev I.V."/>
            <person name="Debuchy R."/>
            <person name="Gladieux P."/>
            <person name="Hiltunen Thoren M."/>
            <person name="Johannesson H."/>
        </authorList>
    </citation>
    <scope>NUCLEOTIDE SEQUENCE [LARGE SCALE GENOMIC DNA]</scope>
    <source>
        <strain evidence="5">CBS 340.73</strain>
    </source>
</reference>
<dbReference type="GO" id="GO:0006508">
    <property type="term" value="P:proteolysis"/>
    <property type="evidence" value="ECO:0007669"/>
    <property type="project" value="InterPro"/>
</dbReference>
<dbReference type="SUPFAM" id="SSF49899">
    <property type="entry name" value="Concanavalin A-like lectins/glucanases"/>
    <property type="match status" value="1"/>
</dbReference>
<evidence type="ECO:0000256" key="2">
    <source>
        <dbReference type="SAM" id="MobiDB-lite"/>
    </source>
</evidence>
<dbReference type="PANTHER" id="PTHR37536">
    <property type="entry name" value="PUTATIVE (AFU_ORTHOLOGUE AFUA_3G02970)-RELATED"/>
    <property type="match status" value="1"/>
</dbReference>
<gene>
    <name evidence="4" type="ORF">QBC46DRAFT_403880</name>
</gene>
<proteinExistence type="predicted"/>
<feature type="region of interest" description="Disordered" evidence="2">
    <location>
        <begin position="41"/>
        <end position="96"/>
    </location>
</feature>
<dbReference type="Proteomes" id="UP001303473">
    <property type="component" value="Unassembled WGS sequence"/>
</dbReference>
<keyword evidence="5" id="KW-1185">Reference proteome</keyword>
<sequence>MKVIITLLCAATAAATAASIPNHNVNLNVQRRSGTRPAQLVLARPPSTPSTNTNSHNKPAIQAAAAVSSSVSESTRGGATLSPPSSSSPSPITSVSGSFRIPSASMPVSGPTAGNENGLYGASFWIGLDSSSSSCSAGINNTILRAGVDIFWDGNAGGAQTPVAWYELYPTVAPVDFNITLAAGDNLRITADQTTGTVTLENFGQTDSTRKAVVQTVTHTFPTTGTGGSTGDCAVGAWVVEDFPLAALPDYPVALVNFTEAAFRNLKVVEGAKNGKNTVKGTPVTGNIVLEAQGGQLTDCTVHSAGDVRCVRTVGSQ</sequence>
<dbReference type="GO" id="GO:0070007">
    <property type="term" value="F:glutamic-type endopeptidase activity"/>
    <property type="evidence" value="ECO:0007669"/>
    <property type="project" value="InterPro"/>
</dbReference>
<accession>A0AAN6NGL8</accession>